<accession>A0A5N6XS25</accession>
<dbReference type="AlphaFoldDB" id="A0A5N6XS25"/>
<gene>
    <name evidence="2" type="ORF">BDV24DRAFT_12027</name>
</gene>
<dbReference type="Proteomes" id="UP000325558">
    <property type="component" value="Unassembled WGS sequence"/>
</dbReference>
<dbReference type="EMBL" id="ML737228">
    <property type="protein sequence ID" value="KAE8335166.1"/>
    <property type="molecule type" value="Genomic_DNA"/>
</dbReference>
<protein>
    <submittedName>
        <fullName evidence="2">Uncharacterized protein</fullName>
    </submittedName>
</protein>
<keyword evidence="1" id="KW-0812">Transmembrane</keyword>
<proteinExistence type="predicted"/>
<organism evidence="2">
    <name type="scientific">Aspergillus arachidicola</name>
    <dbReference type="NCBI Taxonomy" id="656916"/>
    <lineage>
        <taxon>Eukaryota</taxon>
        <taxon>Fungi</taxon>
        <taxon>Dikarya</taxon>
        <taxon>Ascomycota</taxon>
        <taxon>Pezizomycotina</taxon>
        <taxon>Eurotiomycetes</taxon>
        <taxon>Eurotiomycetidae</taxon>
        <taxon>Eurotiales</taxon>
        <taxon>Aspergillaceae</taxon>
        <taxon>Aspergillus</taxon>
        <taxon>Aspergillus subgen. Circumdati</taxon>
    </lineage>
</organism>
<keyword evidence="1" id="KW-1133">Transmembrane helix</keyword>
<evidence type="ECO:0000256" key="1">
    <source>
        <dbReference type="SAM" id="Phobius"/>
    </source>
</evidence>
<feature type="transmembrane region" description="Helical" evidence="1">
    <location>
        <begin position="21"/>
        <end position="39"/>
    </location>
</feature>
<sequence>MRIPILITGSALVSHQKPKQVLLHFSFPFFMFRFQLYIFFRFISDPVGHSWLNNILHGDFSVFIFFNLRYGEHTTWRLDVNSQWGNLWI</sequence>
<evidence type="ECO:0000313" key="2">
    <source>
        <dbReference type="EMBL" id="KAE8335166.1"/>
    </source>
</evidence>
<keyword evidence="1" id="KW-0472">Membrane</keyword>
<reference evidence="2" key="1">
    <citation type="submission" date="2019-04" db="EMBL/GenBank/DDBJ databases">
        <title>Friends and foes A comparative genomics study of 23 Aspergillus species from section Flavi.</title>
        <authorList>
            <consortium name="DOE Joint Genome Institute"/>
            <person name="Kjaerbolling I."/>
            <person name="Vesth T."/>
            <person name="Frisvad J.C."/>
            <person name="Nybo J.L."/>
            <person name="Theobald S."/>
            <person name="Kildgaard S."/>
            <person name="Isbrandt T."/>
            <person name="Kuo A."/>
            <person name="Sato A."/>
            <person name="Lyhne E.K."/>
            <person name="Kogle M.E."/>
            <person name="Wiebenga A."/>
            <person name="Kun R.S."/>
            <person name="Lubbers R.J."/>
            <person name="Makela M.R."/>
            <person name="Barry K."/>
            <person name="Chovatia M."/>
            <person name="Clum A."/>
            <person name="Daum C."/>
            <person name="Haridas S."/>
            <person name="He G."/>
            <person name="LaButti K."/>
            <person name="Lipzen A."/>
            <person name="Mondo S."/>
            <person name="Riley R."/>
            <person name="Salamov A."/>
            <person name="Simmons B.A."/>
            <person name="Magnuson J.K."/>
            <person name="Henrissat B."/>
            <person name="Mortensen U.H."/>
            <person name="Larsen T.O."/>
            <person name="Devries R.P."/>
            <person name="Grigoriev I.V."/>
            <person name="Machida M."/>
            <person name="Baker S.E."/>
            <person name="Andersen M.R."/>
        </authorList>
    </citation>
    <scope>NUCLEOTIDE SEQUENCE</scope>
    <source>
        <strain evidence="2">CBS 117612</strain>
    </source>
</reference>
<name>A0A5N6XS25_9EURO</name>